<accession>A0A158FGT2</accession>
<evidence type="ECO:0000313" key="1">
    <source>
        <dbReference type="EMBL" id="SAL19092.1"/>
    </source>
</evidence>
<dbReference type="Proteomes" id="UP000054977">
    <property type="component" value="Unassembled WGS sequence"/>
</dbReference>
<reference evidence="1" key="1">
    <citation type="submission" date="2016-01" db="EMBL/GenBank/DDBJ databases">
        <authorList>
            <person name="Peeters C."/>
        </authorList>
    </citation>
    <scope>NUCLEOTIDE SEQUENCE [LARGE SCALE GENOMIC DNA]</scope>
    <source>
        <strain evidence="1">LMG 22934</strain>
    </source>
</reference>
<name>A0A158FGT2_9BURK</name>
<protein>
    <recommendedName>
        <fullName evidence="3">Nucleotidyltransferase</fullName>
    </recommendedName>
</protein>
<dbReference type="EMBL" id="FCNW02000002">
    <property type="protein sequence ID" value="SAL19092.1"/>
    <property type="molecule type" value="Genomic_DNA"/>
</dbReference>
<sequence length="294" mass="32850">MPLKIRNDRPLDPLAVSPLRHVNDAARDGSLDWFIGGATARDIVLTHVHGIDPERATVDIDIGVSIEAWANHAALRERLIATGVFSERRDQPHRLYYRESGTEQMYLDMVPFGGIQNAANEIAWPPDDAIRLNVSGFPEALHAALHVEIEKDFTVPVASLPSLAMLKILAWRDRHHESRKDATDLFVLMRWYFEAGNQDRMYEEGIEVMEHYDYDATLAASALLGRDTAAVAVDATRVQLLEALAPATNAPLIFRHMLEPGALFLADDTPGRKQLLFNAFRRGFVSVMPTPAHT</sequence>
<evidence type="ECO:0000313" key="2">
    <source>
        <dbReference type="Proteomes" id="UP000054977"/>
    </source>
</evidence>
<gene>
    <name evidence="1" type="ORF">AWB65_00927</name>
</gene>
<keyword evidence="2" id="KW-1185">Reference proteome</keyword>
<comment type="caution">
    <text evidence="1">The sequence shown here is derived from an EMBL/GenBank/DDBJ whole genome shotgun (WGS) entry which is preliminary data.</text>
</comment>
<dbReference type="RefSeq" id="WP_235007500.1">
    <property type="nucleotide sequence ID" value="NZ_FCNW02000002.1"/>
</dbReference>
<dbReference type="AlphaFoldDB" id="A0A158FGT2"/>
<dbReference type="PIRSF" id="PIRSF021525">
    <property type="entry name" value="UCP021525"/>
    <property type="match status" value="1"/>
</dbReference>
<dbReference type="InterPro" id="IPR014942">
    <property type="entry name" value="AbiEii"/>
</dbReference>
<dbReference type="STRING" id="326474.AWB65_00927"/>
<organism evidence="1 2">
    <name type="scientific">Caballeronia humi</name>
    <dbReference type="NCBI Taxonomy" id="326474"/>
    <lineage>
        <taxon>Bacteria</taxon>
        <taxon>Pseudomonadati</taxon>
        <taxon>Pseudomonadota</taxon>
        <taxon>Betaproteobacteria</taxon>
        <taxon>Burkholderiales</taxon>
        <taxon>Burkholderiaceae</taxon>
        <taxon>Caballeronia</taxon>
    </lineage>
</organism>
<dbReference type="Pfam" id="PF08843">
    <property type="entry name" value="AbiEii"/>
    <property type="match status" value="1"/>
</dbReference>
<evidence type="ECO:0008006" key="3">
    <source>
        <dbReference type="Google" id="ProtNLM"/>
    </source>
</evidence>
<dbReference type="InterPro" id="IPR014513">
    <property type="entry name" value="UCP021525"/>
</dbReference>
<proteinExistence type="predicted"/>